<proteinExistence type="predicted"/>
<name>A0ACB8EE65_9SAUR</name>
<protein>
    <submittedName>
        <fullName evidence="1">Uncharacterized protein</fullName>
    </submittedName>
</protein>
<comment type="caution">
    <text evidence="1">The sequence shown here is derived from an EMBL/GenBank/DDBJ whole genome shotgun (WGS) entry which is preliminary data.</text>
</comment>
<sequence>MAASITGREPRAQLVGMFLQVQADFAFRCAFELLRQSRAEAGEGAAVFLPSPGVPSLAAFQKKAELGRV</sequence>
<accession>A0ACB8EE65</accession>
<organism evidence="1 2">
    <name type="scientific">Sphaerodactylus townsendi</name>
    <dbReference type="NCBI Taxonomy" id="933632"/>
    <lineage>
        <taxon>Eukaryota</taxon>
        <taxon>Metazoa</taxon>
        <taxon>Chordata</taxon>
        <taxon>Craniata</taxon>
        <taxon>Vertebrata</taxon>
        <taxon>Euteleostomi</taxon>
        <taxon>Lepidosauria</taxon>
        <taxon>Squamata</taxon>
        <taxon>Bifurcata</taxon>
        <taxon>Gekkota</taxon>
        <taxon>Sphaerodactylidae</taxon>
        <taxon>Sphaerodactylus</taxon>
    </lineage>
</organism>
<evidence type="ECO:0000313" key="2">
    <source>
        <dbReference type="Proteomes" id="UP000827872"/>
    </source>
</evidence>
<gene>
    <name evidence="1" type="ORF">K3G42_010854</name>
</gene>
<dbReference type="EMBL" id="CM037629">
    <property type="protein sequence ID" value="KAH7990730.1"/>
    <property type="molecule type" value="Genomic_DNA"/>
</dbReference>
<keyword evidence="2" id="KW-1185">Reference proteome</keyword>
<dbReference type="Proteomes" id="UP000827872">
    <property type="component" value="Linkage Group LG16"/>
</dbReference>
<evidence type="ECO:0000313" key="1">
    <source>
        <dbReference type="EMBL" id="KAH7990730.1"/>
    </source>
</evidence>
<reference evidence="1" key="1">
    <citation type="submission" date="2021-08" db="EMBL/GenBank/DDBJ databases">
        <title>The first chromosome-level gecko genome reveals the dynamic sex chromosomes of Neotropical dwarf geckos (Sphaerodactylidae: Sphaerodactylus).</title>
        <authorList>
            <person name="Pinto B.J."/>
            <person name="Keating S.E."/>
            <person name="Gamble T."/>
        </authorList>
    </citation>
    <scope>NUCLEOTIDE SEQUENCE</scope>
    <source>
        <strain evidence="1">TG3544</strain>
    </source>
</reference>